<protein>
    <submittedName>
        <fullName evidence="2">Uncharacterized protein</fullName>
    </submittedName>
</protein>
<dbReference type="OrthoDB" id="118971at2759"/>
<dbReference type="GeneID" id="36407923"/>
<evidence type="ECO:0000256" key="1">
    <source>
        <dbReference type="SAM" id="MobiDB-lite"/>
    </source>
</evidence>
<feature type="region of interest" description="Disordered" evidence="1">
    <location>
        <begin position="69"/>
        <end position="118"/>
    </location>
</feature>
<name>A0A0P1AN52_PLAHL</name>
<dbReference type="OMA" id="ESWFVQE"/>
<proteinExistence type="predicted"/>
<sequence length="147" mass="16293">MAAVSMHNAGDGFGGMDRRLSLAFHTLASPLRHRHFDLAKLRELAQSDEFSDSESDGVTDDEEEVHFMPYTTFIRTSPKRKTSGIQQRPLVKQRKKSDEKSSSGTDAGCSPKGDDWEIVDKSPTFESVAGGKTELGGESWFVQDRVL</sequence>
<dbReference type="EMBL" id="CCYD01000645">
    <property type="protein sequence ID" value="CEG42606.1"/>
    <property type="molecule type" value="Genomic_DNA"/>
</dbReference>
<evidence type="ECO:0000313" key="3">
    <source>
        <dbReference type="Proteomes" id="UP000054928"/>
    </source>
</evidence>
<accession>A0A0P1AN52</accession>
<keyword evidence="3" id="KW-1185">Reference proteome</keyword>
<evidence type="ECO:0000313" key="2">
    <source>
        <dbReference type="EMBL" id="CEG42606.1"/>
    </source>
</evidence>
<organism evidence="2 3">
    <name type="scientific">Plasmopara halstedii</name>
    <name type="common">Downy mildew of sunflower</name>
    <dbReference type="NCBI Taxonomy" id="4781"/>
    <lineage>
        <taxon>Eukaryota</taxon>
        <taxon>Sar</taxon>
        <taxon>Stramenopiles</taxon>
        <taxon>Oomycota</taxon>
        <taxon>Peronosporomycetes</taxon>
        <taxon>Peronosporales</taxon>
        <taxon>Peronosporaceae</taxon>
        <taxon>Plasmopara</taxon>
    </lineage>
</organism>
<dbReference type="Proteomes" id="UP000054928">
    <property type="component" value="Unassembled WGS sequence"/>
</dbReference>
<reference evidence="3" key="1">
    <citation type="submission" date="2014-09" db="EMBL/GenBank/DDBJ databases">
        <authorList>
            <person name="Sharma Rahul"/>
            <person name="Thines Marco"/>
        </authorList>
    </citation>
    <scope>NUCLEOTIDE SEQUENCE [LARGE SCALE GENOMIC DNA]</scope>
</reference>
<dbReference type="AlphaFoldDB" id="A0A0P1AN52"/>
<dbReference type="RefSeq" id="XP_024578975.1">
    <property type="nucleotide sequence ID" value="XM_024728505.1"/>
</dbReference>